<evidence type="ECO:0000313" key="1">
    <source>
        <dbReference type="EMBL" id="ALF52753.1"/>
    </source>
</evidence>
<organism evidence="1 2">
    <name type="scientific">Nostoc piscinale CENA21</name>
    <dbReference type="NCBI Taxonomy" id="224013"/>
    <lineage>
        <taxon>Bacteria</taxon>
        <taxon>Bacillati</taxon>
        <taxon>Cyanobacteriota</taxon>
        <taxon>Cyanophyceae</taxon>
        <taxon>Nostocales</taxon>
        <taxon>Nostocaceae</taxon>
        <taxon>Nostoc</taxon>
    </lineage>
</organism>
<evidence type="ECO:0000313" key="2">
    <source>
        <dbReference type="Proteomes" id="UP000062645"/>
    </source>
</evidence>
<dbReference type="EMBL" id="CP012036">
    <property type="protein sequence ID" value="ALF52753.1"/>
    <property type="molecule type" value="Genomic_DNA"/>
</dbReference>
<reference evidence="1 2" key="2">
    <citation type="journal article" date="2016" name="Genome Announc.">
        <title>Draft Genome Sequence of the N2-Fixing Cyanobacterium Nostoc piscinale CENA21, Isolated from the Brazilian Amazon Floodplain.</title>
        <authorList>
            <person name="Leao T."/>
            <person name="Guimaraes P.I."/>
            <person name="de Melo A.G."/>
            <person name="Ramos R.T."/>
            <person name="Leao P.N."/>
            <person name="Silva A."/>
            <person name="Fiore M.F."/>
            <person name="Schneider M.P."/>
        </authorList>
    </citation>
    <scope>NUCLEOTIDE SEQUENCE [LARGE SCALE GENOMIC DNA]</scope>
    <source>
        <strain evidence="1 2">CENA21</strain>
    </source>
</reference>
<name>A0A0M3V4U5_9NOSO</name>
<sequence length="73" mass="8452">MLSSLGWAFGFTMFPGVEIKSLFHAEAQRRGELGRCVFPEYFFNEPQRAQRAQRRGGLQRNRDEFTIAILNAE</sequence>
<keyword evidence="2" id="KW-1185">Reference proteome</keyword>
<protein>
    <submittedName>
        <fullName evidence="1">Uncharacterized protein</fullName>
    </submittedName>
</protein>
<dbReference type="PATRIC" id="fig|224013.5.peg.1849"/>
<reference evidence="2" key="1">
    <citation type="submission" date="2015-07" db="EMBL/GenBank/DDBJ databases">
        <title>Genome Of Nitrogen-Fixing Cyanobacterium Nostoc piscinale CENA21 From Solimoes/Amazon River Floodplain Sediments And Comparative Genomics To Uncover Biosynthetic Natural Products Potential.</title>
        <authorList>
            <person name="Leao T.F."/>
            <person name="Leao P.N."/>
            <person name="Guimaraes P.I."/>
            <person name="de Melo A.G.C."/>
            <person name="Ramos R.T.J."/>
            <person name="Silva A."/>
            <person name="Fiore M.F."/>
            <person name="Schneider M.P.C."/>
        </authorList>
    </citation>
    <scope>NUCLEOTIDE SEQUENCE [LARGE SCALE GENOMIC DNA]</scope>
    <source>
        <strain evidence="2">CENA21</strain>
    </source>
</reference>
<accession>A0A0M3V4U5</accession>
<dbReference type="Proteomes" id="UP000062645">
    <property type="component" value="Chromosome"/>
</dbReference>
<proteinExistence type="predicted"/>
<dbReference type="AlphaFoldDB" id="A0A0M3V4U5"/>
<dbReference type="STRING" id="224013.ACX27_07625"/>
<gene>
    <name evidence="1" type="ORF">ACX27_07625</name>
</gene>
<dbReference type="KEGG" id="npz:ACX27_07625"/>